<comment type="pathway">
    <text evidence="1">Purine metabolism; GMP biosynthesis; GMP from XMP (L-Gln route): step 1/1.</text>
</comment>
<gene>
    <name evidence="11" type="ORF">BdWA1_002038</name>
</gene>
<dbReference type="AlphaFoldDB" id="A0AAD9PL95"/>
<dbReference type="NCBIfam" id="TIGR00884">
    <property type="entry name" value="guaA_Cterm"/>
    <property type="match status" value="1"/>
</dbReference>
<organism evidence="11 12">
    <name type="scientific">Babesia duncani</name>
    <dbReference type="NCBI Taxonomy" id="323732"/>
    <lineage>
        <taxon>Eukaryota</taxon>
        <taxon>Sar</taxon>
        <taxon>Alveolata</taxon>
        <taxon>Apicomplexa</taxon>
        <taxon>Aconoidasida</taxon>
        <taxon>Piroplasmida</taxon>
        <taxon>Babesiidae</taxon>
        <taxon>Babesia</taxon>
    </lineage>
</organism>
<dbReference type="GO" id="GO:0003921">
    <property type="term" value="F:GMP synthase activity"/>
    <property type="evidence" value="ECO:0007669"/>
    <property type="project" value="InterPro"/>
</dbReference>
<dbReference type="GO" id="GO:0005524">
    <property type="term" value="F:ATP binding"/>
    <property type="evidence" value="ECO:0007669"/>
    <property type="project" value="UniProtKB-UniRule"/>
</dbReference>
<evidence type="ECO:0000256" key="2">
    <source>
        <dbReference type="ARBA" id="ARBA00012746"/>
    </source>
</evidence>
<keyword evidence="3" id="KW-0436">Ligase</keyword>
<evidence type="ECO:0000256" key="6">
    <source>
        <dbReference type="ARBA" id="ARBA00022755"/>
    </source>
</evidence>
<dbReference type="Gene3D" id="3.40.50.880">
    <property type="match status" value="1"/>
</dbReference>
<dbReference type="SUPFAM" id="SSF54810">
    <property type="entry name" value="GMP synthetase C-terminal dimerisation domain"/>
    <property type="match status" value="1"/>
</dbReference>
<dbReference type="Pfam" id="PF00958">
    <property type="entry name" value="GMP_synt_C"/>
    <property type="match status" value="1"/>
</dbReference>
<evidence type="ECO:0000313" key="11">
    <source>
        <dbReference type="EMBL" id="KAK2196789.1"/>
    </source>
</evidence>
<dbReference type="PROSITE" id="PS51553">
    <property type="entry name" value="GMPS_ATP_PPASE"/>
    <property type="match status" value="1"/>
</dbReference>
<feature type="signal peptide" evidence="9">
    <location>
        <begin position="1"/>
        <end position="16"/>
    </location>
</feature>
<proteinExistence type="predicted"/>
<dbReference type="KEGG" id="bdw:94336336"/>
<accession>A0AAD9PL95</accession>
<dbReference type="InterPro" id="IPR017926">
    <property type="entry name" value="GATASE"/>
</dbReference>
<dbReference type="InterPro" id="IPR025777">
    <property type="entry name" value="GMPS_ATP_PPase_dom"/>
</dbReference>
<dbReference type="EC" id="6.3.5.2" evidence="2"/>
<dbReference type="Pfam" id="PF00117">
    <property type="entry name" value="GATase"/>
    <property type="match status" value="1"/>
</dbReference>
<dbReference type="CDD" id="cd01997">
    <property type="entry name" value="GMP_synthase_C"/>
    <property type="match status" value="1"/>
</dbReference>
<keyword evidence="7 8" id="KW-0067">ATP-binding</keyword>
<feature type="chain" id="PRO_5042243866" description="GMP synthase (glutamine-hydrolyzing)" evidence="9">
    <location>
        <begin position="17"/>
        <end position="524"/>
    </location>
</feature>
<reference evidence="11" key="1">
    <citation type="journal article" date="2023" name="Nat. Microbiol.">
        <title>Babesia duncani multi-omics identifies virulence factors and drug targets.</title>
        <authorList>
            <person name="Singh P."/>
            <person name="Lonardi S."/>
            <person name="Liang Q."/>
            <person name="Vydyam P."/>
            <person name="Khabirova E."/>
            <person name="Fang T."/>
            <person name="Gihaz S."/>
            <person name="Thekkiniath J."/>
            <person name="Munshi M."/>
            <person name="Abel S."/>
            <person name="Ciampossin L."/>
            <person name="Batugedara G."/>
            <person name="Gupta M."/>
            <person name="Lu X.M."/>
            <person name="Lenz T."/>
            <person name="Chakravarty S."/>
            <person name="Cornillot E."/>
            <person name="Hu Y."/>
            <person name="Ma W."/>
            <person name="Gonzalez L.M."/>
            <person name="Sanchez S."/>
            <person name="Estrada K."/>
            <person name="Sanchez-Flores A."/>
            <person name="Montero E."/>
            <person name="Harb O.S."/>
            <person name="Le Roch K.G."/>
            <person name="Mamoun C.B."/>
        </authorList>
    </citation>
    <scope>NUCLEOTIDE SEQUENCE</scope>
    <source>
        <strain evidence="11">WA1</strain>
    </source>
</reference>
<dbReference type="Pfam" id="PF02540">
    <property type="entry name" value="NAD_synthase"/>
    <property type="match status" value="1"/>
</dbReference>
<keyword evidence="11" id="KW-0315">Glutamine amidotransferase</keyword>
<keyword evidence="9" id="KW-0732">Signal</keyword>
<dbReference type="NCBIfam" id="NF000848">
    <property type="entry name" value="PRK00074.1"/>
    <property type="match status" value="1"/>
</dbReference>
<feature type="domain" description="GMPS ATP-PPase" evidence="10">
    <location>
        <begin position="201"/>
        <end position="397"/>
    </location>
</feature>
<dbReference type="RefSeq" id="XP_067803631.1">
    <property type="nucleotide sequence ID" value="XM_067947067.1"/>
</dbReference>
<evidence type="ECO:0000256" key="7">
    <source>
        <dbReference type="ARBA" id="ARBA00022840"/>
    </source>
</evidence>
<dbReference type="InterPro" id="IPR022310">
    <property type="entry name" value="NAD/GMP_synthase"/>
</dbReference>
<dbReference type="PROSITE" id="PS51273">
    <property type="entry name" value="GATASE_TYPE_1"/>
    <property type="match status" value="1"/>
</dbReference>
<evidence type="ECO:0000256" key="1">
    <source>
        <dbReference type="ARBA" id="ARBA00005153"/>
    </source>
</evidence>
<dbReference type="GO" id="GO:0005829">
    <property type="term" value="C:cytosol"/>
    <property type="evidence" value="ECO:0007669"/>
    <property type="project" value="TreeGrafter"/>
</dbReference>
<sequence>MAGHAALILNFGSCFSGVLVRVLRDVGINCVLESAEKALDALNTNSTVKVAILCGGLDSVYDETSLTVPEEFIKACEEKNVKILAISHAFYALCKTLGARLMNGKGNDYIIDTVTVQRPMVLFNNVGKHFKAKINPINGVEVLPAGFESLATFGNGHYAAIGDEKRGIFGVAFHPESDDTENGLVILKNFCLEQGACPIEWSMEQYLKDELARCIAQCGDTKVVVAGLSGGVDSTVCAAIVHKAIGNRFHGVMINTGLMRLDETKKCAERLKKEIPGIQLHIRESADVFFGELKGILDPEQKRKIIGKVYIDEFERAIKDLGFDKSNCLLLQGTIYPDILESELNRRNQMPIKSHHNVGGLPKDLALELIEPVRLLFKEEVRKLGRLLGLSQESCERQPFPGPGLGVRVIGELNPRNLDLVRRADAVMNQILDARGYRSKISQSGCILLADVHNTGIRNSGRTYGHAVIIRIIITTDFVTAQWARIIDTDCLAEISKTITDTVPEITRVCYDITDKPPACIEWE</sequence>
<feature type="binding site" evidence="8">
    <location>
        <begin position="229"/>
        <end position="235"/>
    </location>
    <ligand>
        <name>ATP</name>
        <dbReference type="ChEBI" id="CHEBI:30616"/>
    </ligand>
</feature>
<comment type="caution">
    <text evidence="11">The sequence shown here is derived from an EMBL/GenBank/DDBJ whole genome shotgun (WGS) entry which is preliminary data.</text>
</comment>
<dbReference type="InterPro" id="IPR029062">
    <property type="entry name" value="Class_I_gatase-like"/>
</dbReference>
<dbReference type="InterPro" id="IPR001674">
    <property type="entry name" value="GMP_synth_C"/>
</dbReference>
<evidence type="ECO:0000313" key="12">
    <source>
        <dbReference type="Proteomes" id="UP001214638"/>
    </source>
</evidence>
<dbReference type="PANTHER" id="PTHR11922:SF2">
    <property type="entry name" value="GMP SYNTHASE [GLUTAMINE-HYDROLYZING]"/>
    <property type="match status" value="1"/>
</dbReference>
<evidence type="ECO:0000256" key="9">
    <source>
        <dbReference type="SAM" id="SignalP"/>
    </source>
</evidence>
<evidence type="ECO:0000256" key="8">
    <source>
        <dbReference type="PROSITE-ProRule" id="PRU00886"/>
    </source>
</evidence>
<dbReference type="InterPro" id="IPR014729">
    <property type="entry name" value="Rossmann-like_a/b/a_fold"/>
</dbReference>
<dbReference type="Gene3D" id="3.40.50.620">
    <property type="entry name" value="HUPs"/>
    <property type="match status" value="1"/>
</dbReference>
<dbReference type="SUPFAM" id="SSF52402">
    <property type="entry name" value="Adenine nucleotide alpha hydrolases-like"/>
    <property type="match status" value="1"/>
</dbReference>
<keyword evidence="6 8" id="KW-0658">Purine biosynthesis</keyword>
<evidence type="ECO:0000259" key="10">
    <source>
        <dbReference type="PROSITE" id="PS51553"/>
    </source>
</evidence>
<dbReference type="SUPFAM" id="SSF52317">
    <property type="entry name" value="Class I glutamine amidotransferase-like"/>
    <property type="match status" value="1"/>
</dbReference>
<evidence type="ECO:0000256" key="3">
    <source>
        <dbReference type="ARBA" id="ARBA00022598"/>
    </source>
</evidence>
<dbReference type="Gene3D" id="3.30.300.10">
    <property type="match status" value="1"/>
</dbReference>
<dbReference type="EMBL" id="JALLKP010000002">
    <property type="protein sequence ID" value="KAK2196789.1"/>
    <property type="molecule type" value="Genomic_DNA"/>
</dbReference>
<dbReference type="GeneID" id="94336336"/>
<name>A0AAD9PL95_9APIC</name>
<dbReference type="Proteomes" id="UP001214638">
    <property type="component" value="Unassembled WGS sequence"/>
</dbReference>
<protein>
    <recommendedName>
        <fullName evidence="2">GMP synthase (glutamine-hydrolyzing)</fullName>
        <ecNumber evidence="2">6.3.5.2</ecNumber>
    </recommendedName>
</protein>
<dbReference type="PANTHER" id="PTHR11922">
    <property type="entry name" value="GMP SYNTHASE-RELATED"/>
    <property type="match status" value="1"/>
</dbReference>
<evidence type="ECO:0000256" key="4">
    <source>
        <dbReference type="ARBA" id="ARBA00022741"/>
    </source>
</evidence>
<keyword evidence="12" id="KW-1185">Reference proteome</keyword>
<keyword evidence="4 8" id="KW-0547">Nucleotide-binding</keyword>
<keyword evidence="5 8" id="KW-0332">GMP biosynthesis</keyword>
<evidence type="ECO:0000256" key="5">
    <source>
        <dbReference type="ARBA" id="ARBA00022749"/>
    </source>
</evidence>